<evidence type="ECO:0000313" key="1">
    <source>
        <dbReference type="EMBL" id="QNT78263.1"/>
    </source>
</evidence>
<proteinExistence type="predicted"/>
<evidence type="ECO:0000313" key="2">
    <source>
        <dbReference type="Proteomes" id="UP000516349"/>
    </source>
</evidence>
<accession>A0A7H1NR53</accession>
<protein>
    <submittedName>
        <fullName evidence="1">Uncharacterized protein</fullName>
    </submittedName>
</protein>
<sequence length="327" mass="37204">MGRSFFLQEGIGWRLPCSVMSSSNSVETLLNSSATGVRFGEPCWQQLSHGPIREFSNGTPRGPLNFKDPLNFRGLLTFRDPLTLKDPLNLKIPFKEIPSALDAGSLKVPSKGDALLVVSQDHPEEARHILGWLSHLSRLLPAKEGRITAEGLSLYTEFLTRDIPVEAFTIESLHSVLKELRFWSSYAELYTALGRYCEEKSFQFHKGKAGGKGHKRLRQSRYWSGLERARAGKWGHISQAFLCSYPGYVTCPEELWKQVEGWLLWFMAKEEEWEACKFHASDRLEDEEATALPFKREGDNAQKNERLRALKTLHDLCPIAWHIVCQA</sequence>
<dbReference type="KEGG" id="ebla:JGUZn3_10350"/>
<name>A0A7H1NR53_9PROT</name>
<keyword evidence="2" id="KW-1185">Reference proteome</keyword>
<gene>
    <name evidence="1" type="ORF">JGUZn3_10350</name>
</gene>
<dbReference type="EMBL" id="CP060244">
    <property type="protein sequence ID" value="QNT78263.1"/>
    <property type="molecule type" value="Genomic_DNA"/>
</dbReference>
<dbReference type="AlphaFoldDB" id="A0A7H1NR53"/>
<organism evidence="1 2">
    <name type="scientific">Entomobacter blattae</name>
    <dbReference type="NCBI Taxonomy" id="2762277"/>
    <lineage>
        <taxon>Bacteria</taxon>
        <taxon>Pseudomonadati</taxon>
        <taxon>Pseudomonadota</taxon>
        <taxon>Alphaproteobacteria</taxon>
        <taxon>Acetobacterales</taxon>
        <taxon>Acetobacteraceae</taxon>
        <taxon>Entomobacter</taxon>
    </lineage>
</organism>
<reference evidence="1 2" key="1">
    <citation type="submission" date="2020-08" db="EMBL/GenBank/DDBJ databases">
        <title>Complete genome sequence of Entomobacter blattae G55GP.</title>
        <authorList>
            <person name="Poehlein A."/>
            <person name="Guzman J."/>
            <person name="Daniel R."/>
            <person name="Vilcinskas A."/>
        </authorList>
    </citation>
    <scope>NUCLEOTIDE SEQUENCE [LARGE SCALE GENOMIC DNA]</scope>
    <source>
        <strain evidence="1 2">G55GP</strain>
    </source>
</reference>
<dbReference type="Proteomes" id="UP000516349">
    <property type="component" value="Chromosome"/>
</dbReference>